<protein>
    <submittedName>
        <fullName evidence="1">Uncharacterized protein</fullName>
    </submittedName>
</protein>
<evidence type="ECO:0000313" key="2">
    <source>
        <dbReference type="Proteomes" id="UP001187471"/>
    </source>
</evidence>
<gene>
    <name evidence="1" type="ORF">RJ640_009849</name>
</gene>
<keyword evidence="2" id="KW-1185">Reference proteome</keyword>
<dbReference type="EMBL" id="JAVXUO010002767">
    <property type="protein sequence ID" value="KAK2969903.1"/>
    <property type="molecule type" value="Genomic_DNA"/>
</dbReference>
<dbReference type="Proteomes" id="UP001187471">
    <property type="component" value="Unassembled WGS sequence"/>
</dbReference>
<sequence length="84" mass="9331">MESASAEPMPKVRELLAYYGGGGVTIHVNEDNNRQNPKAEQEATKTRLKLWERNLTLDLDCHHTQIMSSHCYSNASPAACARSS</sequence>
<organism evidence="1 2">
    <name type="scientific">Escallonia rubra</name>
    <dbReference type="NCBI Taxonomy" id="112253"/>
    <lineage>
        <taxon>Eukaryota</taxon>
        <taxon>Viridiplantae</taxon>
        <taxon>Streptophyta</taxon>
        <taxon>Embryophyta</taxon>
        <taxon>Tracheophyta</taxon>
        <taxon>Spermatophyta</taxon>
        <taxon>Magnoliopsida</taxon>
        <taxon>eudicotyledons</taxon>
        <taxon>Gunneridae</taxon>
        <taxon>Pentapetalae</taxon>
        <taxon>asterids</taxon>
        <taxon>campanulids</taxon>
        <taxon>Escalloniales</taxon>
        <taxon>Escalloniaceae</taxon>
        <taxon>Escallonia</taxon>
    </lineage>
</organism>
<accession>A0AA88QHH1</accession>
<dbReference type="AlphaFoldDB" id="A0AA88QHH1"/>
<comment type="caution">
    <text evidence="1">The sequence shown here is derived from an EMBL/GenBank/DDBJ whole genome shotgun (WGS) entry which is preliminary data.</text>
</comment>
<name>A0AA88QHH1_9ASTE</name>
<proteinExistence type="predicted"/>
<reference evidence="1" key="1">
    <citation type="submission" date="2022-12" db="EMBL/GenBank/DDBJ databases">
        <title>Draft genome assemblies for two species of Escallonia (Escalloniales).</title>
        <authorList>
            <person name="Chanderbali A."/>
            <person name="Dervinis C."/>
            <person name="Anghel I."/>
            <person name="Soltis D."/>
            <person name="Soltis P."/>
            <person name="Zapata F."/>
        </authorList>
    </citation>
    <scope>NUCLEOTIDE SEQUENCE</scope>
    <source>
        <strain evidence="1">UCBG92.1500</strain>
        <tissue evidence="1">Leaf</tissue>
    </source>
</reference>
<evidence type="ECO:0000313" key="1">
    <source>
        <dbReference type="EMBL" id="KAK2969903.1"/>
    </source>
</evidence>